<keyword evidence="2" id="KW-0479">Metal-binding</keyword>
<evidence type="ECO:0000259" key="5">
    <source>
        <dbReference type="PROSITE" id="PS51379"/>
    </source>
</evidence>
<dbReference type="PANTHER" id="PTHR43560">
    <property type="entry name" value="ION-TRANSLOCATING OXIDOREDUCTASE COMPLEX SUBUNIT B"/>
    <property type="match status" value="1"/>
</dbReference>
<evidence type="ECO:0000256" key="1">
    <source>
        <dbReference type="ARBA" id="ARBA00022485"/>
    </source>
</evidence>
<evidence type="ECO:0000256" key="3">
    <source>
        <dbReference type="ARBA" id="ARBA00023004"/>
    </source>
</evidence>
<sequence>MEHSVTIDGRRCRGCTTCIKICPTESIRVRDGQAAILSERCIDCGSCIRVCPHRAIYSAADPLSAMDRFSVRVAVPDPVLYGQFGQLSDVGQILTGLERLGFQRVFEPARSAELLADQTARQKKSGPLPRISSGCPAVLRLIRLRFPHLIDHVEPVMLSMEFAAIQARRVMAEETGLPPEEIGVFAIVPCAAKVTAARKPEGLERPVLDGAFSIQELCLELVRIMPPQGGTDRSTAAGRGGISTAFSGGEGALRGERCALAVDGIRNVIEMLEEVEDGRQNGVEFLELWACTQGCVGGRLNVENPYVARMHLSALAAELPQRGKGEVGKDQAWDDVTFTRTLQYSPAFQLDEDRAAAMEKYRRIDALAEQLPGLHCGACGAPNCRAFAEDVVQGRAEETDCIFFTQAEDQPTGLPPSFLRREEG</sequence>
<evidence type="ECO:0000256" key="2">
    <source>
        <dbReference type="ARBA" id="ARBA00022723"/>
    </source>
</evidence>
<dbReference type="SUPFAM" id="SSF53920">
    <property type="entry name" value="Fe-only hydrogenase"/>
    <property type="match status" value="1"/>
</dbReference>
<reference evidence="7" key="1">
    <citation type="journal article" date="2021" name="PeerJ">
        <title>Extensive microbial diversity within the chicken gut microbiome revealed by metagenomics and culture.</title>
        <authorList>
            <person name="Gilroy R."/>
            <person name="Ravi A."/>
            <person name="Getino M."/>
            <person name="Pursley I."/>
            <person name="Horton D.L."/>
            <person name="Alikhan N.F."/>
            <person name="Baker D."/>
            <person name="Gharbi K."/>
            <person name="Hall N."/>
            <person name="Watson M."/>
            <person name="Adriaenssens E.M."/>
            <person name="Foster-Nyarko E."/>
            <person name="Jarju S."/>
            <person name="Secka A."/>
            <person name="Antonio M."/>
            <person name="Oren A."/>
            <person name="Chaudhuri R.R."/>
            <person name="La Ragione R."/>
            <person name="Hildebrand F."/>
            <person name="Pallen M.J."/>
        </authorList>
    </citation>
    <scope>NUCLEOTIDE SEQUENCE</scope>
    <source>
        <strain evidence="7">ChiGjej6B6-1540</strain>
    </source>
</reference>
<dbReference type="Proteomes" id="UP000824192">
    <property type="component" value="Unassembled WGS sequence"/>
</dbReference>
<dbReference type="InterPro" id="IPR017900">
    <property type="entry name" value="4Fe4S_Fe_S_CS"/>
</dbReference>
<dbReference type="AlphaFoldDB" id="A0A9D1RVX7"/>
<dbReference type="Gene3D" id="1.10.15.40">
    <property type="entry name" value="Electron transport complex subunit B, putative Fe-S cluster"/>
    <property type="match status" value="1"/>
</dbReference>
<proteinExistence type="predicted"/>
<dbReference type="PANTHER" id="PTHR43560:SF1">
    <property type="entry name" value="ION-TRANSLOCATING OXIDOREDUCTASE COMPLEX SUBUNIT B"/>
    <property type="match status" value="1"/>
</dbReference>
<dbReference type="Pfam" id="PF04060">
    <property type="entry name" value="FeS"/>
    <property type="match status" value="1"/>
</dbReference>
<evidence type="ECO:0000256" key="4">
    <source>
        <dbReference type="ARBA" id="ARBA00023014"/>
    </source>
</evidence>
<dbReference type="Gene3D" id="3.30.70.20">
    <property type="match status" value="1"/>
</dbReference>
<reference evidence="7" key="2">
    <citation type="submission" date="2021-04" db="EMBL/GenBank/DDBJ databases">
        <authorList>
            <person name="Gilroy R."/>
        </authorList>
    </citation>
    <scope>NUCLEOTIDE SEQUENCE</scope>
    <source>
        <strain evidence="7">ChiGjej6B6-1540</strain>
    </source>
</reference>
<comment type="caution">
    <text evidence="7">The sequence shown here is derived from an EMBL/GenBank/DDBJ whole genome shotgun (WGS) entry which is preliminary data.</text>
</comment>
<dbReference type="InterPro" id="IPR050395">
    <property type="entry name" value="4Fe4S_Ferredoxin_RnfB"/>
</dbReference>
<accession>A0A9D1RVX7</accession>
<evidence type="ECO:0000313" key="8">
    <source>
        <dbReference type="Proteomes" id="UP000824192"/>
    </source>
</evidence>
<keyword evidence="4" id="KW-0411">Iron-sulfur</keyword>
<dbReference type="GO" id="GO:0046872">
    <property type="term" value="F:metal ion binding"/>
    <property type="evidence" value="ECO:0007669"/>
    <property type="project" value="UniProtKB-KW"/>
</dbReference>
<dbReference type="InterPro" id="IPR017896">
    <property type="entry name" value="4Fe4S_Fe-S-bd"/>
</dbReference>
<dbReference type="PROSITE" id="PS00198">
    <property type="entry name" value="4FE4S_FER_1"/>
    <property type="match status" value="1"/>
</dbReference>
<dbReference type="Gene3D" id="3.40.950.10">
    <property type="entry name" value="Fe-only Hydrogenase (Larger Subunit), Chain L, domain 3"/>
    <property type="match status" value="1"/>
</dbReference>
<dbReference type="Pfam" id="PF13237">
    <property type="entry name" value="Fer4_10"/>
    <property type="match status" value="1"/>
</dbReference>
<dbReference type="InterPro" id="IPR004108">
    <property type="entry name" value="Fe_hydrogenase_lsu_C"/>
</dbReference>
<dbReference type="InterPro" id="IPR009016">
    <property type="entry name" value="Fe_hydrogenase"/>
</dbReference>
<dbReference type="Pfam" id="PF02906">
    <property type="entry name" value="Fe_hyd_lg_C"/>
    <property type="match status" value="2"/>
</dbReference>
<dbReference type="PROSITE" id="PS51379">
    <property type="entry name" value="4FE4S_FER_2"/>
    <property type="match status" value="2"/>
</dbReference>
<evidence type="ECO:0000313" key="7">
    <source>
        <dbReference type="EMBL" id="HIW94535.1"/>
    </source>
</evidence>
<dbReference type="EMBL" id="DXGA01000179">
    <property type="protein sequence ID" value="HIW94535.1"/>
    <property type="molecule type" value="Genomic_DNA"/>
</dbReference>
<organism evidence="7 8">
    <name type="scientific">Candidatus Flavonifractor merdipullorum</name>
    <dbReference type="NCBI Taxonomy" id="2838590"/>
    <lineage>
        <taxon>Bacteria</taxon>
        <taxon>Bacillati</taxon>
        <taxon>Bacillota</taxon>
        <taxon>Clostridia</taxon>
        <taxon>Eubacteriales</taxon>
        <taxon>Oscillospiraceae</taxon>
        <taxon>Flavonifractor</taxon>
    </lineage>
</organism>
<protein>
    <submittedName>
        <fullName evidence="7">4Fe-4S binding protein</fullName>
    </submittedName>
</protein>
<feature type="domain" description="4Fe-4S ferredoxin-type" evidence="5">
    <location>
        <begin position="3"/>
        <end position="32"/>
    </location>
</feature>
<keyword evidence="1" id="KW-0004">4Fe-4S</keyword>
<feature type="domain" description="4Fe-4S" evidence="6">
    <location>
        <begin position="359"/>
        <end position="424"/>
    </location>
</feature>
<dbReference type="SUPFAM" id="SSF54862">
    <property type="entry name" value="4Fe-4S ferredoxins"/>
    <property type="match status" value="1"/>
</dbReference>
<dbReference type="GO" id="GO:0051539">
    <property type="term" value="F:4 iron, 4 sulfur cluster binding"/>
    <property type="evidence" value="ECO:0007669"/>
    <property type="project" value="UniProtKB-KW"/>
</dbReference>
<keyword evidence="3" id="KW-0408">Iron</keyword>
<gene>
    <name evidence="7" type="ORF">H9868_08380</name>
</gene>
<dbReference type="InterPro" id="IPR007202">
    <property type="entry name" value="4Fe-4S_dom"/>
</dbReference>
<dbReference type="PROSITE" id="PS51656">
    <property type="entry name" value="4FE4S"/>
    <property type="match status" value="1"/>
</dbReference>
<name>A0A9D1RVX7_9FIRM</name>
<evidence type="ECO:0000259" key="6">
    <source>
        <dbReference type="PROSITE" id="PS51656"/>
    </source>
</evidence>
<feature type="domain" description="4Fe-4S ferredoxin-type" evidence="5">
    <location>
        <begin position="33"/>
        <end position="61"/>
    </location>
</feature>